<evidence type="ECO:0000313" key="3">
    <source>
        <dbReference type="EMBL" id="GAO50404.1"/>
    </source>
</evidence>
<feature type="compositionally biased region" description="Basic and acidic residues" evidence="2">
    <location>
        <begin position="1010"/>
        <end position="1022"/>
    </location>
</feature>
<dbReference type="Proteomes" id="UP000033140">
    <property type="component" value="Unassembled WGS sequence"/>
</dbReference>
<sequence length="1088" mass="119013">MSNEADSPLFRALESVAASPYAPSLRALSRELEKSKPSEVTKWVNIYTCRIPSLARLIISALEYEPYAPTVIEKLAVVEQIRDAILEYRPSVIDASLKAATTSESNFQKYASMCTSLLSHPLPSGLPHLPGSLQSFLAHLVKLIFLNPNRSNIRLLYRLLQGKHGEVQDVLTRGSTSYGLHTALGGCLSADQSGLVFLALACLARIMSRSESASENLEMNRTSDANGLEASAGMGTPTSSGRSLFAGDKGGKVLRLAANVIISAATGGDDDEEVVSLALVVVEAIDADVVRTWAESREGMFAMRKLAELLSNGNIPHSATLQQIAEFLTCVVGKAGASSLGAKVIKSLQFAIGEALWREVSYASTPAVGAKSRIASAEATKSLCELLSAMDPFEDTSFVEILKSGYLLAASSGRNPPSIANLCAVVAHVSALQTFERLVETWTPLRNAFLSALATNEFMSPVTRFLDTEPLDVKAESCAGMQGKSNACPGELRNARLDLIKVLCMLPLKVNVCLGGEPTSAPGAVVIDQSDHDSLDANLSCNFINKLSSLVTASPQQSRHHPYNGSSGMSSNFTNGFAVSIVQESSTPYIHANPSYEWQQRLLLDLNQEAAHRHENLVKEMGKICRDLEERCMNVEAPLRLAQSQARKFAEELGNAKRMYEQLQTTTEEGHERVTFEMNSLRDEKERLETAVGELVSEVEEATSRSKSLEDQLASQAANNDELKLLLGRETARGTELEQCLAQERDAMTNLRVHAAELDQNLSSAREELKAASEELQRRAEAMASLQTEVHEKTAVLDEARDEAEAHQVQIGELEERATELENIVTSEREASAQKDEAIGNMQQEAEALRRTLIEVNNNLHLQQEAFADSERSRASLDSKLKEARMLHEHTVKTSREELNDLRQQFAERESAMVTENKQLMKKLAKLQGLHEKQRVEIAQAQELSRKLSSLFPGATILGQRDELPTSTTPQQTESVPLTAPTVPVAKRSRRSRSPTPKASDYGDGNSDQQIRETGEPMHEAASEAESDGDEITADDTRDMTMDFKALVRDSRRMSNYAATRFGLTQGTNYGTGHEDDEVLGELNQLGI</sequence>
<accession>A0A0E9NKP3</accession>
<dbReference type="OrthoDB" id="5332870at2759"/>
<feature type="region of interest" description="Disordered" evidence="2">
    <location>
        <begin position="958"/>
        <end position="1038"/>
    </location>
</feature>
<dbReference type="OMA" id="QHIGRLM"/>
<evidence type="ECO:0000256" key="2">
    <source>
        <dbReference type="SAM" id="MobiDB-lite"/>
    </source>
</evidence>
<keyword evidence="1" id="KW-0175">Coiled coil</keyword>
<proteinExistence type="predicted"/>
<dbReference type="PANTHER" id="PTHR23159:SF31">
    <property type="entry name" value="CENTROSOME-ASSOCIATED PROTEIN CEP250 ISOFORM X1"/>
    <property type="match status" value="1"/>
</dbReference>
<dbReference type="RefSeq" id="XP_019023912.1">
    <property type="nucleotide sequence ID" value="XM_019165400.1"/>
</dbReference>
<dbReference type="STRING" id="698492.A0A0E9NKP3"/>
<feature type="coiled-coil region" evidence="1">
    <location>
        <begin position="646"/>
        <end position="866"/>
    </location>
</feature>
<feature type="coiled-coil region" evidence="1">
    <location>
        <begin position="892"/>
        <end position="944"/>
    </location>
</feature>
<reference evidence="3 4" key="1">
    <citation type="journal article" date="2011" name="J. Gen. Appl. Microbiol.">
        <title>Draft genome sequencing of the enigmatic yeast Saitoella complicata.</title>
        <authorList>
            <person name="Nishida H."/>
            <person name="Hamamoto M."/>
            <person name="Sugiyama J."/>
        </authorList>
    </citation>
    <scope>NUCLEOTIDE SEQUENCE [LARGE SCALE GENOMIC DNA]</scope>
    <source>
        <strain evidence="3 4">NRRL Y-17804</strain>
    </source>
</reference>
<dbReference type="EMBL" id="BACD03000032">
    <property type="protein sequence ID" value="GAO50404.1"/>
    <property type="molecule type" value="Genomic_DNA"/>
</dbReference>
<protein>
    <submittedName>
        <fullName evidence="3">Uncharacterized protein</fullName>
    </submittedName>
</protein>
<evidence type="ECO:0000313" key="4">
    <source>
        <dbReference type="Proteomes" id="UP000033140"/>
    </source>
</evidence>
<feature type="compositionally biased region" description="Acidic residues" evidence="2">
    <location>
        <begin position="1023"/>
        <end position="1034"/>
    </location>
</feature>
<dbReference type="PANTHER" id="PTHR23159">
    <property type="entry name" value="CENTROSOMAL PROTEIN 2"/>
    <property type="match status" value="1"/>
</dbReference>
<dbReference type="AlphaFoldDB" id="A0A0E9NKP3"/>
<reference evidence="3 4" key="2">
    <citation type="journal article" date="2014" name="J. Gen. Appl. Microbiol.">
        <title>The early diverging ascomycetous budding yeast Saitoella complicata has three histone deacetylases belonging to the Clr6, Hos2, and Rpd3 lineages.</title>
        <authorList>
            <person name="Nishida H."/>
            <person name="Matsumoto T."/>
            <person name="Kondo S."/>
            <person name="Hamamoto M."/>
            <person name="Yoshikawa H."/>
        </authorList>
    </citation>
    <scope>NUCLEOTIDE SEQUENCE [LARGE SCALE GENOMIC DNA]</scope>
    <source>
        <strain evidence="3 4">NRRL Y-17804</strain>
    </source>
</reference>
<name>A0A0E9NKP3_SAICN</name>
<organism evidence="3 4">
    <name type="scientific">Saitoella complicata (strain BCRC 22490 / CBS 7301 / JCM 7358 / NBRC 10748 / NRRL Y-17804)</name>
    <dbReference type="NCBI Taxonomy" id="698492"/>
    <lineage>
        <taxon>Eukaryota</taxon>
        <taxon>Fungi</taxon>
        <taxon>Dikarya</taxon>
        <taxon>Ascomycota</taxon>
        <taxon>Taphrinomycotina</taxon>
        <taxon>Taphrinomycotina incertae sedis</taxon>
        <taxon>Saitoella</taxon>
    </lineage>
</organism>
<feature type="compositionally biased region" description="Polar residues" evidence="2">
    <location>
        <begin position="965"/>
        <end position="976"/>
    </location>
</feature>
<gene>
    <name evidence="3" type="ORF">G7K_4530-t1</name>
</gene>
<evidence type="ECO:0000256" key="1">
    <source>
        <dbReference type="SAM" id="Coils"/>
    </source>
</evidence>
<keyword evidence="4" id="KW-1185">Reference proteome</keyword>
<reference evidence="3 4" key="3">
    <citation type="journal article" date="2015" name="Genome Announc.">
        <title>Draft Genome Sequence of the Archiascomycetous Yeast Saitoella complicata.</title>
        <authorList>
            <person name="Yamauchi K."/>
            <person name="Kondo S."/>
            <person name="Hamamoto M."/>
            <person name="Takahashi Y."/>
            <person name="Ogura Y."/>
            <person name="Hayashi T."/>
            <person name="Nishida H."/>
        </authorList>
    </citation>
    <scope>NUCLEOTIDE SEQUENCE [LARGE SCALE GENOMIC DNA]</scope>
    <source>
        <strain evidence="3 4">NRRL Y-17804</strain>
    </source>
</reference>
<comment type="caution">
    <text evidence="3">The sequence shown here is derived from an EMBL/GenBank/DDBJ whole genome shotgun (WGS) entry which is preliminary data.</text>
</comment>